<reference evidence="2 3" key="1">
    <citation type="submission" date="2020-03" db="EMBL/GenBank/DDBJ databases">
        <title>Screen low temperature-resistant strains for efficient degradation of petroleum hydrocarbons under the low temperature.</title>
        <authorList>
            <person name="Wang Y."/>
            <person name="Chen J."/>
        </authorList>
    </citation>
    <scope>NUCLEOTIDE SEQUENCE [LARGE SCALE GENOMIC DNA]</scope>
    <source>
        <strain evidence="2 3">KB1</strain>
    </source>
</reference>
<name>A0A6G9CYQ6_RHOER</name>
<evidence type="ECO:0000256" key="1">
    <source>
        <dbReference type="SAM" id="MobiDB-lite"/>
    </source>
</evidence>
<dbReference type="Proteomes" id="UP000502345">
    <property type="component" value="Chromosome"/>
</dbReference>
<organism evidence="2 3">
    <name type="scientific">Rhodococcus erythropolis</name>
    <name type="common">Arthrobacter picolinophilus</name>
    <dbReference type="NCBI Taxonomy" id="1833"/>
    <lineage>
        <taxon>Bacteria</taxon>
        <taxon>Bacillati</taxon>
        <taxon>Actinomycetota</taxon>
        <taxon>Actinomycetes</taxon>
        <taxon>Mycobacteriales</taxon>
        <taxon>Nocardiaceae</taxon>
        <taxon>Rhodococcus</taxon>
        <taxon>Rhodococcus erythropolis group</taxon>
    </lineage>
</organism>
<dbReference type="AlphaFoldDB" id="A0A6G9CYQ6"/>
<proteinExistence type="predicted"/>
<accession>A0A6G9CYQ6</accession>
<protein>
    <submittedName>
        <fullName evidence="2">Uncharacterized protein</fullName>
    </submittedName>
</protein>
<sequence>MNDRIDPSDVDPDDVEHIDEQSSRSGASAANFSHPGRE</sequence>
<dbReference type="EMBL" id="CP050124">
    <property type="protein sequence ID" value="QIP41836.1"/>
    <property type="molecule type" value="Genomic_DNA"/>
</dbReference>
<feature type="compositionally biased region" description="Acidic residues" evidence="1">
    <location>
        <begin position="8"/>
        <end position="17"/>
    </location>
</feature>
<feature type="region of interest" description="Disordered" evidence="1">
    <location>
        <begin position="1"/>
        <end position="38"/>
    </location>
</feature>
<evidence type="ECO:0000313" key="2">
    <source>
        <dbReference type="EMBL" id="QIP41836.1"/>
    </source>
</evidence>
<evidence type="ECO:0000313" key="3">
    <source>
        <dbReference type="Proteomes" id="UP000502345"/>
    </source>
</evidence>
<gene>
    <name evidence="2" type="ORF">G9444_4593</name>
</gene>